<feature type="domain" description="Ricin B lectin" evidence="2">
    <location>
        <begin position="28"/>
        <end position="179"/>
    </location>
</feature>
<dbReference type="EMBL" id="VOBR01000013">
    <property type="protein sequence ID" value="TWP50305.1"/>
    <property type="molecule type" value="Genomic_DNA"/>
</dbReference>
<dbReference type="OrthoDB" id="3444343at2"/>
<sequence>MRRALLFGLVMTLFALLTPGVGQANPWYGPWLMQNARTGKCIDLPGYGAGTIDGPVNQYTCRPYGDNQMWQLAYKPNEGSNAVVALYNTADNLCLDLPYYGSVAPGTRVTEYTCAGPEDNQYFVVVKRSGGGSIPEGYWFVHQKSRLCLDVDGFGTGGDDAPLTLWHCSDADDHIWNNRAPYYFRG</sequence>
<dbReference type="SUPFAM" id="SSF50370">
    <property type="entry name" value="Ricin B-like lectins"/>
    <property type="match status" value="1"/>
</dbReference>
<feature type="signal peptide" evidence="1">
    <location>
        <begin position="1"/>
        <end position="24"/>
    </location>
</feature>
<proteinExistence type="predicted"/>
<comment type="caution">
    <text evidence="3">The sequence shown here is derived from an EMBL/GenBank/DDBJ whole genome shotgun (WGS) entry which is preliminary data.</text>
</comment>
<dbReference type="Proteomes" id="UP000316639">
    <property type="component" value="Unassembled WGS sequence"/>
</dbReference>
<dbReference type="Pfam" id="PF00652">
    <property type="entry name" value="Ricin_B_lectin"/>
    <property type="match status" value="1"/>
</dbReference>
<organism evidence="3 4">
    <name type="scientific">Lentzea tibetensis</name>
    <dbReference type="NCBI Taxonomy" id="2591470"/>
    <lineage>
        <taxon>Bacteria</taxon>
        <taxon>Bacillati</taxon>
        <taxon>Actinomycetota</taxon>
        <taxon>Actinomycetes</taxon>
        <taxon>Pseudonocardiales</taxon>
        <taxon>Pseudonocardiaceae</taxon>
        <taxon>Lentzea</taxon>
    </lineage>
</organism>
<keyword evidence="4" id="KW-1185">Reference proteome</keyword>
<dbReference type="AlphaFoldDB" id="A0A563ERD3"/>
<name>A0A563ERD3_9PSEU</name>
<reference evidence="3 4" key="1">
    <citation type="submission" date="2019-07" db="EMBL/GenBank/DDBJ databases">
        <title>Lentzea xizangensis sp. nov., isolated from Qinghai-Tibetan Plateau Soils.</title>
        <authorList>
            <person name="Huang J."/>
        </authorList>
    </citation>
    <scope>NUCLEOTIDE SEQUENCE [LARGE SCALE GENOMIC DNA]</scope>
    <source>
        <strain evidence="3 4">FXJ1.1311</strain>
    </source>
</reference>
<feature type="chain" id="PRO_5021851705" evidence="1">
    <location>
        <begin position="25"/>
        <end position="186"/>
    </location>
</feature>
<dbReference type="RefSeq" id="WP_146353928.1">
    <property type="nucleotide sequence ID" value="NZ_VOBR01000013.1"/>
</dbReference>
<dbReference type="InterPro" id="IPR035992">
    <property type="entry name" value="Ricin_B-like_lectins"/>
</dbReference>
<gene>
    <name evidence="3" type="ORF">FKR81_21660</name>
</gene>
<evidence type="ECO:0000313" key="3">
    <source>
        <dbReference type="EMBL" id="TWP50305.1"/>
    </source>
</evidence>
<protein>
    <submittedName>
        <fullName evidence="3">RICIN domain-containing protein</fullName>
    </submittedName>
</protein>
<dbReference type="InterPro" id="IPR000772">
    <property type="entry name" value="Ricin_B_lectin"/>
</dbReference>
<dbReference type="Gene3D" id="2.80.10.50">
    <property type="match status" value="2"/>
</dbReference>
<evidence type="ECO:0000259" key="2">
    <source>
        <dbReference type="SMART" id="SM00458"/>
    </source>
</evidence>
<evidence type="ECO:0000256" key="1">
    <source>
        <dbReference type="SAM" id="SignalP"/>
    </source>
</evidence>
<keyword evidence="1" id="KW-0732">Signal</keyword>
<evidence type="ECO:0000313" key="4">
    <source>
        <dbReference type="Proteomes" id="UP000316639"/>
    </source>
</evidence>
<accession>A0A563ERD3</accession>
<dbReference type="SMART" id="SM00458">
    <property type="entry name" value="RICIN"/>
    <property type="match status" value="1"/>
</dbReference>
<dbReference type="CDD" id="cd00161">
    <property type="entry name" value="beta-trefoil_Ricin-like"/>
    <property type="match status" value="1"/>
</dbReference>
<dbReference type="PROSITE" id="PS50231">
    <property type="entry name" value="RICIN_B_LECTIN"/>
    <property type="match status" value="1"/>
</dbReference>